<comment type="caution">
    <text evidence="3">The sequence shown here is derived from an EMBL/GenBank/DDBJ whole genome shotgun (WGS) entry which is preliminary data.</text>
</comment>
<dbReference type="EMBL" id="JAOPHQ010001419">
    <property type="protein sequence ID" value="KAK0151163.1"/>
    <property type="molecule type" value="Genomic_DNA"/>
</dbReference>
<dbReference type="InterPro" id="IPR005135">
    <property type="entry name" value="Endo/exonuclease/phosphatase"/>
</dbReference>
<name>A0AA47N2F5_MERPO</name>
<evidence type="ECO:0000313" key="4">
    <source>
        <dbReference type="Proteomes" id="UP001174136"/>
    </source>
</evidence>
<gene>
    <name evidence="3" type="ORF">N1851_007737</name>
</gene>
<dbReference type="PANTHER" id="PTHR33332">
    <property type="entry name" value="REVERSE TRANSCRIPTASE DOMAIN-CONTAINING PROTEIN"/>
    <property type="match status" value="1"/>
</dbReference>
<evidence type="ECO:0008006" key="5">
    <source>
        <dbReference type="Google" id="ProtNLM"/>
    </source>
</evidence>
<sequence length="757" mass="85737">MTYDLDFLLLSETWLTEGSCCAILNEAAPTNFSFMNKCRTGKKGGGVAAIFKSVFQCKEITLGDFSSFEYLFFTKRPPRYSGKFIDEFAELLSVICIDYNFFIITGDFNIHVDNNMDSNAKELSALLDTFGLLQHVKGPTHTRGHTLDLVISKGVNISSVDVKDLALSYHFCVFFDLQIIPNVQFTSVSVKRRYINENTSAKFMEAIAMSPTVSAESVDELLDQFNWKISNVMDAVAPIKTKTTLIRKKTPWRNTMMVKALKTECRKAECKWRKTKLQIHHDLYKISLCNFNYELLKARQRHLSEIINKNINNTRTLFAMVDKLTNPPKQIAPELLSTAKCNEFACFFSEKIQSIRLNINTNQQNNKITQSLRPPRNNSTTMSEFNTVDQKTIEETVQHLKPSTCCLDTMPSDFFKTIVNSVQIDLRQILNSSLQSGTFPKSLKGSVLGPLLFSLYMLPLGQVLQNSNVDYHSYADDTQIYIALSSDDYSPIQSLCHCLEQVTNWMNQNFLQLNKDKTEVIVFGNKEKRIARGIGAPPDTSIGIGATLLKTRDQVRNLGVLIDSDLTFSSHIKSITKTAFYQLKNISRVKGFMSQTDQEKLIHAFISSRLDYCNGLLTGLPQKSIKQLQLIQNAAARVLTRTKRSEHVTPVLKSLHWLTVSYRIDFKVLLLVYKSLNGLGPEYMSDILVEYKPSRALRSTDSGQIVKPRVQTKHGEAAFSCYAAQNWNKLPAELKSAPTVNIFKSRLKTLLFSCAYD</sequence>
<protein>
    <recommendedName>
        <fullName evidence="5">Reverse transcriptase domain-containing protein</fullName>
    </recommendedName>
</protein>
<dbReference type="SUPFAM" id="SSF56219">
    <property type="entry name" value="DNase I-like"/>
    <property type="match status" value="1"/>
</dbReference>
<organism evidence="3 4">
    <name type="scientific">Merluccius polli</name>
    <name type="common">Benguela hake</name>
    <name type="synonym">Merluccius cadenati</name>
    <dbReference type="NCBI Taxonomy" id="89951"/>
    <lineage>
        <taxon>Eukaryota</taxon>
        <taxon>Metazoa</taxon>
        <taxon>Chordata</taxon>
        <taxon>Craniata</taxon>
        <taxon>Vertebrata</taxon>
        <taxon>Euteleostomi</taxon>
        <taxon>Actinopterygii</taxon>
        <taxon>Neopterygii</taxon>
        <taxon>Teleostei</taxon>
        <taxon>Neoteleostei</taxon>
        <taxon>Acanthomorphata</taxon>
        <taxon>Zeiogadaria</taxon>
        <taxon>Gadariae</taxon>
        <taxon>Gadiformes</taxon>
        <taxon>Gadoidei</taxon>
        <taxon>Merlucciidae</taxon>
        <taxon>Merluccius</taxon>
    </lineage>
</organism>
<evidence type="ECO:0000259" key="2">
    <source>
        <dbReference type="Pfam" id="PF03372"/>
    </source>
</evidence>
<dbReference type="GO" id="GO:0003824">
    <property type="term" value="F:catalytic activity"/>
    <property type="evidence" value="ECO:0007669"/>
    <property type="project" value="InterPro"/>
</dbReference>
<dbReference type="InterPro" id="IPR036691">
    <property type="entry name" value="Endo/exonu/phosph_ase_sf"/>
</dbReference>
<dbReference type="AlphaFoldDB" id="A0AA47N2F5"/>
<reference evidence="3" key="1">
    <citation type="journal article" date="2023" name="Front. Mar. Sci.">
        <title>A new Merluccius polli reference genome to investigate the effects of global change in West African waters.</title>
        <authorList>
            <person name="Mateo J.L."/>
            <person name="Blanco-Fernandez C."/>
            <person name="Garcia-Vazquez E."/>
            <person name="Machado-Schiaffino G."/>
        </authorList>
    </citation>
    <scope>NUCLEOTIDE SEQUENCE</scope>
    <source>
        <strain evidence="3">C29</strain>
        <tissue evidence="3">Fin</tissue>
    </source>
</reference>
<evidence type="ECO:0000313" key="3">
    <source>
        <dbReference type="EMBL" id="KAK0151163.1"/>
    </source>
</evidence>
<feature type="domain" description="Endonuclease/exonuclease/phosphatase" evidence="2">
    <location>
        <begin position="3"/>
        <end position="164"/>
    </location>
</feature>
<proteinExistence type="predicted"/>
<dbReference type="Pfam" id="PF03372">
    <property type="entry name" value="Exo_endo_phos"/>
    <property type="match status" value="1"/>
</dbReference>
<dbReference type="Proteomes" id="UP001174136">
    <property type="component" value="Unassembled WGS sequence"/>
</dbReference>
<keyword evidence="4" id="KW-1185">Reference proteome</keyword>
<dbReference type="Pfam" id="PF00078">
    <property type="entry name" value="RVT_1"/>
    <property type="match status" value="1"/>
</dbReference>
<dbReference type="Gene3D" id="3.60.10.10">
    <property type="entry name" value="Endonuclease/exonuclease/phosphatase"/>
    <property type="match status" value="1"/>
</dbReference>
<evidence type="ECO:0000259" key="1">
    <source>
        <dbReference type="Pfam" id="PF00078"/>
    </source>
</evidence>
<accession>A0AA47N2F5</accession>
<feature type="domain" description="Reverse transcriptase" evidence="1">
    <location>
        <begin position="444"/>
        <end position="560"/>
    </location>
</feature>
<dbReference type="InterPro" id="IPR000477">
    <property type="entry name" value="RT_dom"/>
</dbReference>